<evidence type="ECO:0000256" key="13">
    <source>
        <dbReference type="SAM" id="Phobius"/>
    </source>
</evidence>
<keyword evidence="15" id="KW-0614">Plasmid</keyword>
<accession>A0A5B9WFE0</accession>
<feature type="transmembrane region" description="Helical" evidence="13">
    <location>
        <begin position="35"/>
        <end position="53"/>
    </location>
</feature>
<evidence type="ECO:0000256" key="11">
    <source>
        <dbReference type="ARBA" id="ARBA00023136"/>
    </source>
</evidence>
<name>A0A5B9WFE0_9BACT</name>
<dbReference type="EMBL" id="CP042998">
    <property type="protein sequence ID" value="QEH39257.1"/>
    <property type="molecule type" value="Genomic_DNA"/>
</dbReference>
<evidence type="ECO:0000256" key="6">
    <source>
        <dbReference type="ARBA" id="ARBA00022692"/>
    </source>
</evidence>
<dbReference type="PANTHER" id="PTHR10160:SF19">
    <property type="entry name" value="PROTON-TRANSLOCATING NAD(P)(+) TRANSHYDROGENASE"/>
    <property type="match status" value="1"/>
</dbReference>
<comment type="function">
    <text evidence="1">The transhydrogenation between NADH and NADP is coupled to respiration and ATP hydrolysis and functions as a proton pump across the membrane.</text>
</comment>
<keyword evidence="16" id="KW-1185">Reference proteome</keyword>
<dbReference type="GO" id="GO:0016491">
    <property type="term" value="F:oxidoreductase activity"/>
    <property type="evidence" value="ECO:0007669"/>
    <property type="project" value="UniProtKB-KW"/>
</dbReference>
<dbReference type="Proteomes" id="UP000324233">
    <property type="component" value="Plasmid pOJF2_1"/>
</dbReference>
<keyword evidence="10" id="KW-0520">NAD</keyword>
<keyword evidence="11 13" id="KW-0472">Membrane</keyword>
<evidence type="ECO:0000256" key="7">
    <source>
        <dbReference type="ARBA" id="ARBA00022857"/>
    </source>
</evidence>
<keyword evidence="4" id="KW-1003">Cell membrane</keyword>
<feature type="domain" description="NAD(P) transhydrogenase alpha subunit C-terminal" evidence="14">
    <location>
        <begin position="9"/>
        <end position="91"/>
    </location>
</feature>
<evidence type="ECO:0000313" key="15">
    <source>
        <dbReference type="EMBL" id="QEH39257.1"/>
    </source>
</evidence>
<keyword evidence="15" id="KW-0560">Oxidoreductase</keyword>
<organism evidence="15 16">
    <name type="scientific">Aquisphaera giovannonii</name>
    <dbReference type="NCBI Taxonomy" id="406548"/>
    <lineage>
        <taxon>Bacteria</taxon>
        <taxon>Pseudomonadati</taxon>
        <taxon>Planctomycetota</taxon>
        <taxon>Planctomycetia</taxon>
        <taxon>Isosphaerales</taxon>
        <taxon>Isosphaeraceae</taxon>
        <taxon>Aquisphaera</taxon>
    </lineage>
</organism>
<keyword evidence="8" id="KW-1278">Translocase</keyword>
<dbReference type="Pfam" id="PF12769">
    <property type="entry name" value="PNTB_4TM"/>
    <property type="match status" value="1"/>
</dbReference>
<feature type="transmembrane region" description="Helical" evidence="13">
    <location>
        <begin position="59"/>
        <end position="82"/>
    </location>
</feature>
<dbReference type="InterPro" id="IPR024605">
    <property type="entry name" value="NADP_transhyd_a_C"/>
</dbReference>
<dbReference type="GO" id="GO:0005886">
    <property type="term" value="C:plasma membrane"/>
    <property type="evidence" value="ECO:0007669"/>
    <property type="project" value="UniProtKB-SubCell"/>
</dbReference>
<gene>
    <name evidence="15" type="primary">pntA</name>
    <name evidence="15" type="ORF">OJF2_78720</name>
</gene>
<evidence type="ECO:0000259" key="14">
    <source>
        <dbReference type="Pfam" id="PF12769"/>
    </source>
</evidence>
<keyword evidence="7" id="KW-0521">NADP</keyword>
<keyword evidence="9 13" id="KW-1133">Transmembrane helix</keyword>
<dbReference type="EC" id="7.1.1.1" evidence="3"/>
<proteinExistence type="predicted"/>
<evidence type="ECO:0000256" key="5">
    <source>
        <dbReference type="ARBA" id="ARBA00022519"/>
    </source>
</evidence>
<evidence type="ECO:0000256" key="2">
    <source>
        <dbReference type="ARBA" id="ARBA00004429"/>
    </source>
</evidence>
<keyword evidence="6 13" id="KW-0812">Transmembrane</keyword>
<dbReference type="AlphaFoldDB" id="A0A5B9WFE0"/>
<comment type="subcellular location">
    <subcellularLocation>
        <location evidence="2">Cell inner membrane</location>
        <topology evidence="2">Multi-pass membrane protein</topology>
    </subcellularLocation>
</comment>
<evidence type="ECO:0000256" key="12">
    <source>
        <dbReference type="ARBA" id="ARBA00048202"/>
    </source>
</evidence>
<protein>
    <recommendedName>
        <fullName evidence="3">proton-translocating NAD(P)(+) transhydrogenase</fullName>
        <ecNumber evidence="3">7.1.1.1</ecNumber>
    </recommendedName>
</protein>
<feature type="transmembrane region" description="Helical" evidence="13">
    <location>
        <begin position="6"/>
        <end position="23"/>
    </location>
</feature>
<evidence type="ECO:0000256" key="8">
    <source>
        <dbReference type="ARBA" id="ARBA00022967"/>
    </source>
</evidence>
<sequence>MDQEILTNLYVFMLAAFIGFEVIRRVSPLLHTPLMSLTNALDAIAIVGAILLAGEGRSALATALGTIAIVAAMTNVVGGFVITDRMLKMFKSSGPQKQGHP</sequence>
<geneLocation type="plasmid" evidence="16">
    <name>pojf2_1</name>
</geneLocation>
<keyword evidence="5" id="KW-0997">Cell inner membrane</keyword>
<evidence type="ECO:0000256" key="10">
    <source>
        <dbReference type="ARBA" id="ARBA00023027"/>
    </source>
</evidence>
<evidence type="ECO:0000256" key="4">
    <source>
        <dbReference type="ARBA" id="ARBA00022475"/>
    </source>
</evidence>
<evidence type="ECO:0000313" key="16">
    <source>
        <dbReference type="Proteomes" id="UP000324233"/>
    </source>
</evidence>
<dbReference type="KEGG" id="agv:OJF2_78720"/>
<evidence type="ECO:0000256" key="1">
    <source>
        <dbReference type="ARBA" id="ARBA00003943"/>
    </source>
</evidence>
<dbReference type="GO" id="GO:0008750">
    <property type="term" value="F:proton-translocating NAD(P)+ transhydrogenase activity"/>
    <property type="evidence" value="ECO:0007669"/>
    <property type="project" value="UniProtKB-EC"/>
</dbReference>
<evidence type="ECO:0000256" key="9">
    <source>
        <dbReference type="ARBA" id="ARBA00022989"/>
    </source>
</evidence>
<evidence type="ECO:0000256" key="3">
    <source>
        <dbReference type="ARBA" id="ARBA00012943"/>
    </source>
</evidence>
<dbReference type="GO" id="GO:0006740">
    <property type="term" value="P:NADPH regeneration"/>
    <property type="evidence" value="ECO:0007669"/>
    <property type="project" value="TreeGrafter"/>
</dbReference>
<dbReference type="RefSeq" id="WP_246196762.1">
    <property type="nucleotide sequence ID" value="NZ_CP042998.1"/>
</dbReference>
<comment type="catalytic activity">
    <reaction evidence="12">
        <text>NAD(+) + NADPH + H(+)(in) = NADH + NADP(+) + H(+)(out)</text>
        <dbReference type="Rhea" id="RHEA:47992"/>
        <dbReference type="ChEBI" id="CHEBI:15378"/>
        <dbReference type="ChEBI" id="CHEBI:57540"/>
        <dbReference type="ChEBI" id="CHEBI:57783"/>
        <dbReference type="ChEBI" id="CHEBI:57945"/>
        <dbReference type="ChEBI" id="CHEBI:58349"/>
        <dbReference type="EC" id="7.1.1.1"/>
    </reaction>
</comment>
<dbReference type="GO" id="GO:0050661">
    <property type="term" value="F:NADP binding"/>
    <property type="evidence" value="ECO:0007669"/>
    <property type="project" value="TreeGrafter"/>
</dbReference>
<reference evidence="15 16" key="1">
    <citation type="submission" date="2019-08" db="EMBL/GenBank/DDBJ databases">
        <title>Deep-cultivation of Planctomycetes and their phenomic and genomic characterization uncovers novel biology.</title>
        <authorList>
            <person name="Wiegand S."/>
            <person name="Jogler M."/>
            <person name="Boedeker C."/>
            <person name="Pinto D."/>
            <person name="Vollmers J."/>
            <person name="Rivas-Marin E."/>
            <person name="Kohn T."/>
            <person name="Peeters S.H."/>
            <person name="Heuer A."/>
            <person name="Rast P."/>
            <person name="Oberbeckmann S."/>
            <person name="Bunk B."/>
            <person name="Jeske O."/>
            <person name="Meyerdierks A."/>
            <person name="Storesund J.E."/>
            <person name="Kallscheuer N."/>
            <person name="Luecker S."/>
            <person name="Lage O.M."/>
            <person name="Pohl T."/>
            <person name="Merkel B.J."/>
            <person name="Hornburger P."/>
            <person name="Mueller R.-W."/>
            <person name="Bruemmer F."/>
            <person name="Labrenz M."/>
            <person name="Spormann A.M."/>
            <person name="Op den Camp H."/>
            <person name="Overmann J."/>
            <person name="Amann R."/>
            <person name="Jetten M.S.M."/>
            <person name="Mascher T."/>
            <person name="Medema M.H."/>
            <person name="Devos D.P."/>
            <person name="Kaster A.-K."/>
            <person name="Ovreas L."/>
            <person name="Rohde M."/>
            <person name="Galperin M.Y."/>
            <person name="Jogler C."/>
        </authorList>
    </citation>
    <scope>NUCLEOTIDE SEQUENCE [LARGE SCALE GENOMIC DNA]</scope>
    <source>
        <strain evidence="15 16">OJF2</strain>
        <plasmid evidence="16">pojf2_1</plasmid>
    </source>
</reference>
<dbReference type="PANTHER" id="PTHR10160">
    <property type="entry name" value="NAD(P) TRANSHYDROGENASE"/>
    <property type="match status" value="1"/>
</dbReference>